<dbReference type="EMBL" id="JAFBMS010000009">
    <property type="protein sequence ID" value="KAG9349451.1"/>
    <property type="molecule type" value="Genomic_DNA"/>
</dbReference>
<dbReference type="FunFam" id="3.10.100.10:FF:000008">
    <property type="entry name" value="collagen alpha-1(XVIII) chain isoform X1"/>
    <property type="match status" value="1"/>
</dbReference>
<dbReference type="Gene3D" id="3.10.100.10">
    <property type="entry name" value="Mannose-Binding Protein A, subunit A"/>
    <property type="match status" value="1"/>
</dbReference>
<dbReference type="Pfam" id="PF06482">
    <property type="entry name" value="Endostatin"/>
    <property type="match status" value="1"/>
</dbReference>
<dbReference type="Proteomes" id="UP000824540">
    <property type="component" value="Unassembled WGS sequence"/>
</dbReference>
<reference evidence="4" key="1">
    <citation type="thesis" date="2021" institute="BYU ScholarsArchive" country="Provo, UT, USA">
        <title>Applications of and Algorithms for Genome Assembly and Genomic Analyses with an Emphasis on Marine Teleosts.</title>
        <authorList>
            <person name="Pickett B.D."/>
        </authorList>
    </citation>
    <scope>NUCLEOTIDE SEQUENCE</scope>
    <source>
        <strain evidence="4">HI-2016</strain>
    </source>
</reference>
<feature type="region of interest" description="Disordered" evidence="1">
    <location>
        <begin position="126"/>
        <end position="145"/>
    </location>
</feature>
<dbReference type="SUPFAM" id="SSF56436">
    <property type="entry name" value="C-type lectin-like"/>
    <property type="match status" value="1"/>
</dbReference>
<organism evidence="4 5">
    <name type="scientific">Albula glossodonta</name>
    <name type="common">roundjaw bonefish</name>
    <dbReference type="NCBI Taxonomy" id="121402"/>
    <lineage>
        <taxon>Eukaryota</taxon>
        <taxon>Metazoa</taxon>
        <taxon>Chordata</taxon>
        <taxon>Craniata</taxon>
        <taxon>Vertebrata</taxon>
        <taxon>Euteleostomi</taxon>
        <taxon>Actinopterygii</taxon>
        <taxon>Neopterygii</taxon>
        <taxon>Teleostei</taxon>
        <taxon>Albuliformes</taxon>
        <taxon>Albulidae</taxon>
        <taxon>Albula</taxon>
    </lineage>
</organism>
<dbReference type="InterPro" id="IPR045463">
    <property type="entry name" value="XV/XVIII_trimerization_dom"/>
</dbReference>
<feature type="compositionally biased region" description="Basic and acidic residues" evidence="1">
    <location>
        <begin position="126"/>
        <end position="141"/>
    </location>
</feature>
<evidence type="ECO:0000256" key="1">
    <source>
        <dbReference type="SAM" id="MobiDB-lite"/>
    </source>
</evidence>
<dbReference type="CDD" id="cd00247">
    <property type="entry name" value="Endostatin-like"/>
    <property type="match status" value="1"/>
</dbReference>
<comment type="caution">
    <text evidence="4">The sequence shown here is derived from an EMBL/GenBank/DDBJ whole genome shotgun (WGS) entry which is preliminary data.</text>
</comment>
<feature type="region of interest" description="Disordered" evidence="1">
    <location>
        <begin position="274"/>
        <end position="310"/>
    </location>
</feature>
<dbReference type="AlphaFoldDB" id="A0A8T2PE34"/>
<dbReference type="Gene3D" id="3.40.1620.70">
    <property type="match status" value="1"/>
</dbReference>
<proteinExistence type="predicted"/>
<accession>A0A8T2PE34</accession>
<keyword evidence="5" id="KW-1185">Reference proteome</keyword>
<protein>
    <submittedName>
        <fullName evidence="4">Uncharacterized protein</fullName>
    </submittedName>
</protein>
<dbReference type="Pfam" id="PF20010">
    <property type="entry name" value="Collagen_trimer"/>
    <property type="match status" value="1"/>
</dbReference>
<feature type="region of interest" description="Disordered" evidence="1">
    <location>
        <begin position="1"/>
        <end position="34"/>
    </location>
</feature>
<evidence type="ECO:0000313" key="5">
    <source>
        <dbReference type="Proteomes" id="UP000824540"/>
    </source>
</evidence>
<feature type="domain" description="Collagenase NC10/endostatin" evidence="2">
    <location>
        <begin position="353"/>
        <end position="522"/>
    </location>
</feature>
<evidence type="ECO:0000313" key="4">
    <source>
        <dbReference type="EMBL" id="KAG9349451.1"/>
    </source>
</evidence>
<dbReference type="InterPro" id="IPR010515">
    <property type="entry name" value="Collagenase_NC10/endostatin"/>
</dbReference>
<gene>
    <name evidence="4" type="ORF">JZ751_027894</name>
</gene>
<evidence type="ECO:0000259" key="3">
    <source>
        <dbReference type="Pfam" id="PF20010"/>
    </source>
</evidence>
<dbReference type="OrthoDB" id="10060752at2759"/>
<name>A0A8T2PE34_9TELE</name>
<evidence type="ECO:0000259" key="2">
    <source>
        <dbReference type="Pfam" id="PF06482"/>
    </source>
</evidence>
<dbReference type="InterPro" id="IPR016186">
    <property type="entry name" value="C-type_lectin-like/link_sf"/>
</dbReference>
<sequence length="527" mass="58027">MASLDPRGSLDEMAQGAQDPQVHQAPPDRSSIKPQAVTMERMEDKDLRVDRAFLVKLVYLALLDQRETEGTLAQQAMETRVKEDLLDQLDPLVLLAHPDHQGPLVLQSLWTGSIDTMTHGFIQNELKGEQGDTGSKGEKGEPGGGYYDPRYGGVQGPPGAPGNPGLPETQVLVMMGAQAHLAHLAHQALQVPPLCLGPTDLITLSVFQDPLAHLGLLDPLDILQGSYDTMLSTARRQSEGTLIFIEDRADLFIRVRDGIRQVNDNEVAAVQPPPVVHYQPDHTSNTGAEHLANGGSANQPLEPPPHQPDVPKSTLLSLMTGMQPNRTPDPTTLLNSVQVFRKPGQLPTSMHQLHLIALNTPQVGNMRGIRGADYLCFQQARAIGMQGTFRAFLSSKLQDLYSIVRKSDRNSLPIVNLKDQVLFYSWESIFGESDGKMKDGAPIYSFDGRDILRDSAWPQKMVWHGSNSKGHRQTDNYCETWRMDDQVLTGMASSLQAGQLLQQTPRSCSSSYIVLCIENSYIPQSKK</sequence>
<dbReference type="InterPro" id="IPR016187">
    <property type="entry name" value="CTDL_fold"/>
</dbReference>
<feature type="domain" description="Collagen type XV/XVIII trimerization" evidence="3">
    <location>
        <begin position="226"/>
        <end position="263"/>
    </location>
</feature>